<dbReference type="EMBL" id="EQ973844">
    <property type="protein sequence ID" value="EEF42462.1"/>
    <property type="molecule type" value="Genomic_DNA"/>
</dbReference>
<gene>
    <name evidence="1" type="ORF">RCOM_0865530</name>
</gene>
<name>B9S1J3_RICCO</name>
<proteinExistence type="predicted"/>
<dbReference type="Proteomes" id="UP000008311">
    <property type="component" value="Unassembled WGS sequence"/>
</dbReference>
<dbReference type="AlphaFoldDB" id="B9S1J3"/>
<reference evidence="2" key="1">
    <citation type="journal article" date="2010" name="Nat. Biotechnol.">
        <title>Draft genome sequence of the oilseed species Ricinus communis.</title>
        <authorList>
            <person name="Chan A.P."/>
            <person name="Crabtree J."/>
            <person name="Zhao Q."/>
            <person name="Lorenzi H."/>
            <person name="Orvis J."/>
            <person name="Puiu D."/>
            <person name="Melake-Berhan A."/>
            <person name="Jones K.M."/>
            <person name="Redman J."/>
            <person name="Chen G."/>
            <person name="Cahoon E.B."/>
            <person name="Gedil M."/>
            <person name="Stanke M."/>
            <person name="Haas B.J."/>
            <person name="Wortman J.R."/>
            <person name="Fraser-Liggett C.M."/>
            <person name="Ravel J."/>
            <person name="Rabinowicz P.D."/>
        </authorList>
    </citation>
    <scope>NUCLEOTIDE SEQUENCE [LARGE SCALE GENOMIC DNA]</scope>
    <source>
        <strain evidence="2">cv. Hale</strain>
    </source>
</reference>
<accession>B9S1J3</accession>
<organism evidence="1 2">
    <name type="scientific">Ricinus communis</name>
    <name type="common">Castor bean</name>
    <dbReference type="NCBI Taxonomy" id="3988"/>
    <lineage>
        <taxon>Eukaryota</taxon>
        <taxon>Viridiplantae</taxon>
        <taxon>Streptophyta</taxon>
        <taxon>Embryophyta</taxon>
        <taxon>Tracheophyta</taxon>
        <taxon>Spermatophyta</taxon>
        <taxon>Magnoliopsida</taxon>
        <taxon>eudicotyledons</taxon>
        <taxon>Gunneridae</taxon>
        <taxon>Pentapetalae</taxon>
        <taxon>rosids</taxon>
        <taxon>fabids</taxon>
        <taxon>Malpighiales</taxon>
        <taxon>Euphorbiaceae</taxon>
        <taxon>Acalyphoideae</taxon>
        <taxon>Acalypheae</taxon>
        <taxon>Ricinus</taxon>
    </lineage>
</organism>
<protein>
    <submittedName>
        <fullName evidence="1">Uncharacterized protein</fullName>
    </submittedName>
</protein>
<sequence length="174" mass="19790">MGTCNFQVDTISHWLIEGYLGPINHVEEAYGEGHQILMELINRGVLKIQEDNIIVMEGSMLNLVDHRLRGYFATAKVGLANVLKVDKWKGLGRITLVDGMIKMLHTGIKGEKISTVLIDGSHLSREVPQTFFQHMCELEVLALFYPRLKFLPSSLSNMENLLVLVLRPVIYWRT</sequence>
<evidence type="ECO:0000313" key="2">
    <source>
        <dbReference type="Proteomes" id="UP000008311"/>
    </source>
</evidence>
<dbReference type="eggNOG" id="KOG4658">
    <property type="taxonomic scope" value="Eukaryota"/>
</dbReference>
<evidence type="ECO:0000313" key="1">
    <source>
        <dbReference type="EMBL" id="EEF42462.1"/>
    </source>
</evidence>
<keyword evidence="2" id="KW-1185">Reference proteome</keyword>
<dbReference type="InParanoid" id="B9S1J3"/>
<dbReference type="SUPFAM" id="SSF52058">
    <property type="entry name" value="L domain-like"/>
    <property type="match status" value="1"/>
</dbReference>